<sequence length="183" mass="20436">MSLEAAAQQLQQIQAELKSESIAGVKQNNDSQEIFRQWATFSIADEQYAIDVMQVKEVLRFTDITPVPGAPDGVLGIINLRGNVVTVISSRSLFGMQSSEIDNNTRIVVVEFDEQETIGILVDGVSEVLTLPESETDRAPGVMRDDVTKQFVQGVCYREEQLIILLDLEKMLTRFKLVEDESN</sequence>
<accession>A0A3P1SLJ9</accession>
<dbReference type="AlphaFoldDB" id="A0A3P1SLJ9"/>
<dbReference type="PROSITE" id="PS50851">
    <property type="entry name" value="CHEW"/>
    <property type="match status" value="1"/>
</dbReference>
<proteinExistence type="predicted"/>
<dbReference type="PANTHER" id="PTHR22617:SF23">
    <property type="entry name" value="CHEMOTAXIS PROTEIN CHEW"/>
    <property type="match status" value="1"/>
</dbReference>
<dbReference type="SUPFAM" id="SSF50341">
    <property type="entry name" value="CheW-like"/>
    <property type="match status" value="1"/>
</dbReference>
<dbReference type="PANTHER" id="PTHR22617">
    <property type="entry name" value="CHEMOTAXIS SENSOR HISTIDINE KINASE-RELATED"/>
    <property type="match status" value="1"/>
</dbReference>
<dbReference type="GO" id="GO:0006935">
    <property type="term" value="P:chemotaxis"/>
    <property type="evidence" value="ECO:0007669"/>
    <property type="project" value="InterPro"/>
</dbReference>
<dbReference type="Gene3D" id="2.40.50.180">
    <property type="entry name" value="CheA-289, Domain 4"/>
    <property type="match status" value="1"/>
</dbReference>
<name>A0A3P1SLJ9_9GAMM</name>
<comment type="caution">
    <text evidence="2">The sequence shown here is derived from an EMBL/GenBank/DDBJ whole genome shotgun (WGS) entry which is preliminary data.</text>
</comment>
<dbReference type="SMART" id="SM00260">
    <property type="entry name" value="CheW"/>
    <property type="match status" value="1"/>
</dbReference>
<dbReference type="Gene3D" id="2.30.30.40">
    <property type="entry name" value="SH3 Domains"/>
    <property type="match status" value="1"/>
</dbReference>
<evidence type="ECO:0000313" key="3">
    <source>
        <dbReference type="Proteomes" id="UP000267535"/>
    </source>
</evidence>
<dbReference type="InterPro" id="IPR036061">
    <property type="entry name" value="CheW-like_dom_sf"/>
</dbReference>
<evidence type="ECO:0000259" key="1">
    <source>
        <dbReference type="PROSITE" id="PS50851"/>
    </source>
</evidence>
<protein>
    <submittedName>
        <fullName evidence="2">Chemotaxis protein CheW</fullName>
    </submittedName>
</protein>
<dbReference type="Pfam" id="PF01584">
    <property type="entry name" value="CheW"/>
    <property type="match status" value="1"/>
</dbReference>
<dbReference type="Proteomes" id="UP000267535">
    <property type="component" value="Unassembled WGS sequence"/>
</dbReference>
<organism evidence="2 3">
    <name type="scientific">Amphritea balenae</name>
    <dbReference type="NCBI Taxonomy" id="452629"/>
    <lineage>
        <taxon>Bacteria</taxon>
        <taxon>Pseudomonadati</taxon>
        <taxon>Pseudomonadota</taxon>
        <taxon>Gammaproteobacteria</taxon>
        <taxon>Oceanospirillales</taxon>
        <taxon>Oceanospirillaceae</taxon>
        <taxon>Amphritea</taxon>
    </lineage>
</organism>
<dbReference type="GO" id="GO:0005829">
    <property type="term" value="C:cytosol"/>
    <property type="evidence" value="ECO:0007669"/>
    <property type="project" value="TreeGrafter"/>
</dbReference>
<reference evidence="2 3" key="1">
    <citation type="submission" date="2018-11" db="EMBL/GenBank/DDBJ databases">
        <title>The draft genome sequence of Amphritea balenae JAMM 1525T.</title>
        <authorList>
            <person name="Fang Z."/>
            <person name="Zhang Y."/>
            <person name="Han X."/>
        </authorList>
    </citation>
    <scope>NUCLEOTIDE SEQUENCE [LARGE SCALE GENOMIC DNA]</scope>
    <source>
        <strain evidence="2 3">JAMM 1525</strain>
    </source>
</reference>
<dbReference type="InterPro" id="IPR002545">
    <property type="entry name" value="CheW-lke_dom"/>
</dbReference>
<keyword evidence="3" id="KW-1185">Reference proteome</keyword>
<feature type="domain" description="CheW-like" evidence="1">
    <location>
        <begin position="35"/>
        <end position="177"/>
    </location>
</feature>
<dbReference type="EMBL" id="RQXV01000009">
    <property type="protein sequence ID" value="RRC97967.1"/>
    <property type="molecule type" value="Genomic_DNA"/>
</dbReference>
<gene>
    <name evidence="2" type="ORF">EHS89_15435</name>
</gene>
<dbReference type="InterPro" id="IPR039315">
    <property type="entry name" value="CheW"/>
</dbReference>
<dbReference type="GO" id="GO:0007165">
    <property type="term" value="P:signal transduction"/>
    <property type="evidence" value="ECO:0007669"/>
    <property type="project" value="InterPro"/>
</dbReference>
<evidence type="ECO:0000313" key="2">
    <source>
        <dbReference type="EMBL" id="RRC97967.1"/>
    </source>
</evidence>
<dbReference type="RefSeq" id="WP_124927062.1">
    <property type="nucleotide sequence ID" value="NZ_BMOH01000008.1"/>
</dbReference>
<dbReference type="FunFam" id="2.40.50.180:FF:000001">
    <property type="entry name" value="Chemotaxis protein CheW"/>
    <property type="match status" value="1"/>
</dbReference>
<dbReference type="OrthoDB" id="9790406at2"/>
<dbReference type="CDD" id="cd00732">
    <property type="entry name" value="CheW"/>
    <property type="match status" value="1"/>
</dbReference>